<gene>
    <name evidence="1" type="ORF">CTRU02_203251</name>
</gene>
<evidence type="ECO:0000313" key="2">
    <source>
        <dbReference type="Proteomes" id="UP000805649"/>
    </source>
</evidence>
<organism evidence="1 2">
    <name type="scientific">Colletotrichum truncatum</name>
    <name type="common">Anthracnose fungus</name>
    <name type="synonym">Colletotrichum capsici</name>
    <dbReference type="NCBI Taxonomy" id="5467"/>
    <lineage>
        <taxon>Eukaryota</taxon>
        <taxon>Fungi</taxon>
        <taxon>Dikarya</taxon>
        <taxon>Ascomycota</taxon>
        <taxon>Pezizomycotina</taxon>
        <taxon>Sordariomycetes</taxon>
        <taxon>Hypocreomycetidae</taxon>
        <taxon>Glomerellales</taxon>
        <taxon>Glomerellaceae</taxon>
        <taxon>Colletotrichum</taxon>
        <taxon>Colletotrichum truncatum species complex</taxon>
    </lineage>
</organism>
<dbReference type="Proteomes" id="UP000805649">
    <property type="component" value="Unassembled WGS sequence"/>
</dbReference>
<accession>A0ACC3Z8T2</accession>
<sequence length="160" mass="17207">MQPQFVVLLSMLTTALGSPVELVGHVVSVRAPPANTCPVVKNARWHAVNGGEVTDDICFTAEEDQTHTATINGPTGGGGRNNVVLTTTSHRMHDISGETFFQYVANMQNNMGHAAEFYASTSQNERGGPVVIQPGQSAAHIGYVNDYIQQLFLSIKWLGP</sequence>
<dbReference type="EMBL" id="VUJX02000002">
    <property type="protein sequence ID" value="KAL0940488.1"/>
    <property type="molecule type" value="Genomic_DNA"/>
</dbReference>
<protein>
    <submittedName>
        <fullName evidence="1">Uncharacterized protein</fullName>
    </submittedName>
</protein>
<reference evidence="1 2" key="1">
    <citation type="journal article" date="2020" name="Phytopathology">
        <title>Genome Sequence Resources of Colletotrichum truncatum, C. plurivorum, C. musicola, and C. sojae: Four Species Pathogenic to Soybean (Glycine max).</title>
        <authorList>
            <person name="Rogerio F."/>
            <person name="Boufleur T.R."/>
            <person name="Ciampi-Guillardi M."/>
            <person name="Sukno S.A."/>
            <person name="Thon M.R."/>
            <person name="Massola Junior N.S."/>
            <person name="Baroncelli R."/>
        </authorList>
    </citation>
    <scope>NUCLEOTIDE SEQUENCE [LARGE SCALE GENOMIC DNA]</scope>
    <source>
        <strain evidence="1 2">CMES1059</strain>
    </source>
</reference>
<keyword evidence="2" id="KW-1185">Reference proteome</keyword>
<comment type="caution">
    <text evidence="1">The sequence shown here is derived from an EMBL/GenBank/DDBJ whole genome shotgun (WGS) entry which is preliminary data.</text>
</comment>
<evidence type="ECO:0000313" key="1">
    <source>
        <dbReference type="EMBL" id="KAL0940488.1"/>
    </source>
</evidence>
<proteinExistence type="predicted"/>
<name>A0ACC3Z8T2_COLTU</name>